<evidence type="ECO:0000256" key="1">
    <source>
        <dbReference type="SAM" id="MobiDB-lite"/>
    </source>
</evidence>
<reference evidence="2 3" key="1">
    <citation type="submission" date="2019-02" db="EMBL/GenBank/DDBJ databases">
        <title>Opniocepnalus argus genome.</title>
        <authorList>
            <person name="Zhou C."/>
            <person name="Xiao S."/>
        </authorList>
    </citation>
    <scope>NUCLEOTIDE SEQUENCE [LARGE SCALE GENOMIC DNA]</scope>
    <source>
        <strain evidence="2">OARG1902GOOAL</strain>
        <tissue evidence="2">Muscle</tissue>
    </source>
</reference>
<gene>
    <name evidence="2" type="ORF">EXN66_Car021279</name>
</gene>
<keyword evidence="3" id="KW-1185">Reference proteome</keyword>
<organism evidence="2 3">
    <name type="scientific">Channa argus</name>
    <name type="common">Northern snakehead</name>
    <name type="synonym">Ophicephalus argus</name>
    <dbReference type="NCBI Taxonomy" id="215402"/>
    <lineage>
        <taxon>Eukaryota</taxon>
        <taxon>Metazoa</taxon>
        <taxon>Chordata</taxon>
        <taxon>Craniata</taxon>
        <taxon>Vertebrata</taxon>
        <taxon>Euteleostomi</taxon>
        <taxon>Actinopterygii</taxon>
        <taxon>Neopterygii</taxon>
        <taxon>Teleostei</taxon>
        <taxon>Neoteleostei</taxon>
        <taxon>Acanthomorphata</taxon>
        <taxon>Anabantaria</taxon>
        <taxon>Anabantiformes</taxon>
        <taxon>Channoidei</taxon>
        <taxon>Channidae</taxon>
        <taxon>Channa</taxon>
    </lineage>
</organism>
<reference evidence="3" key="2">
    <citation type="submission" date="2019-02" db="EMBL/GenBank/DDBJ databases">
        <title>Opniocepnalus argus Var Kimnra genome.</title>
        <authorList>
            <person name="Zhou C."/>
            <person name="Xiao S."/>
        </authorList>
    </citation>
    <scope>NUCLEOTIDE SEQUENCE [LARGE SCALE GENOMIC DNA]</scope>
</reference>
<dbReference type="Proteomes" id="UP000503349">
    <property type="component" value="Chromosome 22"/>
</dbReference>
<protein>
    <submittedName>
        <fullName evidence="2">Uncharacterized protein</fullName>
    </submittedName>
</protein>
<dbReference type="AlphaFoldDB" id="A0A6G1QTP5"/>
<dbReference type="EMBL" id="CM015733">
    <property type="protein sequence ID" value="KAF3705588.1"/>
    <property type="molecule type" value="Genomic_DNA"/>
</dbReference>
<evidence type="ECO:0000313" key="3">
    <source>
        <dbReference type="Proteomes" id="UP000503349"/>
    </source>
</evidence>
<sequence>MQPASFSCDRRRSVTFDGTQQQEIIDQKRPHCQKSGLNQKEDHIPKWTRSDLKIFSLLYTTYCVAPSHLGPK</sequence>
<accession>A0A6G1QTP5</accession>
<proteinExistence type="predicted"/>
<evidence type="ECO:0000313" key="2">
    <source>
        <dbReference type="EMBL" id="KAF3705588.1"/>
    </source>
</evidence>
<feature type="region of interest" description="Disordered" evidence="1">
    <location>
        <begin position="1"/>
        <end position="38"/>
    </location>
</feature>
<name>A0A6G1QTP5_CHAAH</name>